<comment type="caution">
    <text evidence="3">The sequence shown here is derived from an EMBL/GenBank/DDBJ whole genome shotgun (WGS) entry which is preliminary data.</text>
</comment>
<feature type="non-terminal residue" evidence="3">
    <location>
        <position position="1"/>
    </location>
</feature>
<proteinExistence type="inferred from homology"/>
<dbReference type="InterPro" id="IPR017853">
    <property type="entry name" value="GH"/>
</dbReference>
<dbReference type="InterPro" id="IPR001944">
    <property type="entry name" value="Glycoside_Hdrlase_35"/>
</dbReference>
<reference evidence="3" key="1">
    <citation type="submission" date="2022-07" db="EMBL/GenBank/DDBJ databases">
        <title>Phylogenomic reconstructions and comparative analyses of Kickxellomycotina fungi.</title>
        <authorList>
            <person name="Reynolds N.K."/>
            <person name="Stajich J.E."/>
            <person name="Barry K."/>
            <person name="Grigoriev I.V."/>
            <person name="Crous P."/>
            <person name="Smith M.E."/>
        </authorList>
    </citation>
    <scope>NUCLEOTIDE SEQUENCE</scope>
    <source>
        <strain evidence="3">NRRL 1565</strain>
    </source>
</reference>
<name>A0A9W8LPP5_9FUNG</name>
<dbReference type="GO" id="GO:0005975">
    <property type="term" value="P:carbohydrate metabolic process"/>
    <property type="evidence" value="ECO:0007669"/>
    <property type="project" value="InterPro"/>
</dbReference>
<dbReference type="GO" id="GO:0004553">
    <property type="term" value="F:hydrolase activity, hydrolyzing O-glycosyl compounds"/>
    <property type="evidence" value="ECO:0007669"/>
    <property type="project" value="InterPro"/>
</dbReference>
<dbReference type="OrthoDB" id="1657402at2759"/>
<gene>
    <name evidence="3" type="ORF">H4R20_006961</name>
</gene>
<evidence type="ECO:0000313" key="3">
    <source>
        <dbReference type="EMBL" id="KAJ2790762.1"/>
    </source>
</evidence>
<feature type="non-terminal residue" evidence="3">
    <location>
        <position position="401"/>
    </location>
</feature>
<dbReference type="AlphaFoldDB" id="A0A9W8LPP5"/>
<sequence length="401" mass="43741">IKAVGFNTVRIRFHWGFHSASKGKYDFSGGRDVNALLGLCEELGILVIACLGPFIGSDVQGGGYPFWLIQRDHIRLRHLWRTGIKIWDDRFAAAEGEWYDQIISMLVGHEVVVRNARGRGCILMVQLENELNARGALGLPLALHDETRLLARMARERVLRVPLVTNNLHWPEDFSSLSARVWTAIEKRLRAYRLIRSPYRADISGFTACDIEATPVNVDAVAGTTRGDNAPMVALDLRCPSIEQGGSFSKQIELALSQGLSVFSLSGFFSACDRGNLASPTYDQRFSNNCAAVAADGTLSADARTARLVLHAARALEGQFAASDPVGSRPWVSRASRPAVRSVRVDGLPTGAVSVRRQREYTTPATATQKTYSAGQEVAGVDDSTQLGIVAYVDGRNTPAD</sequence>
<dbReference type="EMBL" id="JANBUO010003462">
    <property type="protein sequence ID" value="KAJ2790762.1"/>
    <property type="molecule type" value="Genomic_DNA"/>
</dbReference>
<dbReference type="InterPro" id="IPR031330">
    <property type="entry name" value="Gly_Hdrlase_35_cat"/>
</dbReference>
<keyword evidence="4" id="KW-1185">Reference proteome</keyword>
<comment type="similarity">
    <text evidence="1">Belongs to the glycosyl hydrolase 35 family.</text>
</comment>
<dbReference type="Pfam" id="PF01301">
    <property type="entry name" value="Glyco_hydro_35"/>
    <property type="match status" value="1"/>
</dbReference>
<evidence type="ECO:0000313" key="4">
    <source>
        <dbReference type="Proteomes" id="UP001140094"/>
    </source>
</evidence>
<accession>A0A9W8LPP5</accession>
<dbReference type="Proteomes" id="UP001140094">
    <property type="component" value="Unassembled WGS sequence"/>
</dbReference>
<feature type="domain" description="Glycoside hydrolase 35 catalytic" evidence="2">
    <location>
        <begin position="1"/>
        <end position="132"/>
    </location>
</feature>
<protein>
    <recommendedName>
        <fullName evidence="2">Glycoside hydrolase 35 catalytic domain-containing protein</fullName>
    </recommendedName>
</protein>
<evidence type="ECO:0000256" key="1">
    <source>
        <dbReference type="ARBA" id="ARBA00009809"/>
    </source>
</evidence>
<evidence type="ECO:0000259" key="2">
    <source>
        <dbReference type="Pfam" id="PF01301"/>
    </source>
</evidence>
<dbReference type="Gene3D" id="3.20.20.80">
    <property type="entry name" value="Glycosidases"/>
    <property type="match status" value="1"/>
</dbReference>
<dbReference type="PANTHER" id="PTHR23421">
    <property type="entry name" value="BETA-GALACTOSIDASE RELATED"/>
    <property type="match status" value="1"/>
</dbReference>
<organism evidence="3 4">
    <name type="scientific">Coemansia guatemalensis</name>
    <dbReference type="NCBI Taxonomy" id="2761395"/>
    <lineage>
        <taxon>Eukaryota</taxon>
        <taxon>Fungi</taxon>
        <taxon>Fungi incertae sedis</taxon>
        <taxon>Zoopagomycota</taxon>
        <taxon>Kickxellomycotina</taxon>
        <taxon>Kickxellomycetes</taxon>
        <taxon>Kickxellales</taxon>
        <taxon>Kickxellaceae</taxon>
        <taxon>Coemansia</taxon>
    </lineage>
</organism>
<dbReference type="SUPFAM" id="SSF51445">
    <property type="entry name" value="(Trans)glycosidases"/>
    <property type="match status" value="1"/>
</dbReference>